<organism evidence="1 2">
    <name type="scientific">Pistacia integerrima</name>
    <dbReference type="NCBI Taxonomy" id="434235"/>
    <lineage>
        <taxon>Eukaryota</taxon>
        <taxon>Viridiplantae</taxon>
        <taxon>Streptophyta</taxon>
        <taxon>Embryophyta</taxon>
        <taxon>Tracheophyta</taxon>
        <taxon>Spermatophyta</taxon>
        <taxon>Magnoliopsida</taxon>
        <taxon>eudicotyledons</taxon>
        <taxon>Gunneridae</taxon>
        <taxon>Pentapetalae</taxon>
        <taxon>rosids</taxon>
        <taxon>malvids</taxon>
        <taxon>Sapindales</taxon>
        <taxon>Anacardiaceae</taxon>
        <taxon>Pistacia</taxon>
    </lineage>
</organism>
<proteinExistence type="predicted"/>
<sequence length="72" mass="7716">MDTVDASCQEPVFSFNVSADGKLLPIQTTQGDVAIINSSNMQGFSFCIYGHKCRGNIDRGQEGKAVCPSINC</sequence>
<evidence type="ECO:0000313" key="2">
    <source>
        <dbReference type="Proteomes" id="UP001163603"/>
    </source>
</evidence>
<keyword evidence="2" id="KW-1185">Reference proteome</keyword>
<accession>A0ACC0YP59</accession>
<dbReference type="EMBL" id="CM047740">
    <property type="protein sequence ID" value="KAJ0040253.1"/>
    <property type="molecule type" value="Genomic_DNA"/>
</dbReference>
<name>A0ACC0YP59_9ROSI</name>
<protein>
    <submittedName>
        <fullName evidence="1">Uncharacterized protein</fullName>
    </submittedName>
</protein>
<dbReference type="Proteomes" id="UP001163603">
    <property type="component" value="Chromosome 5"/>
</dbReference>
<gene>
    <name evidence="1" type="ORF">Pint_27056</name>
</gene>
<comment type="caution">
    <text evidence="1">The sequence shown here is derived from an EMBL/GenBank/DDBJ whole genome shotgun (WGS) entry which is preliminary data.</text>
</comment>
<evidence type="ECO:0000313" key="1">
    <source>
        <dbReference type="EMBL" id="KAJ0040253.1"/>
    </source>
</evidence>
<reference evidence="2" key="1">
    <citation type="journal article" date="2023" name="G3 (Bethesda)">
        <title>Genome assembly and association tests identify interacting loci associated with vigor, precocity, and sex in interspecific pistachio rootstocks.</title>
        <authorList>
            <person name="Palmer W."/>
            <person name="Jacygrad E."/>
            <person name="Sagayaradj S."/>
            <person name="Cavanaugh K."/>
            <person name="Han R."/>
            <person name="Bertier L."/>
            <person name="Beede B."/>
            <person name="Kafkas S."/>
            <person name="Golino D."/>
            <person name="Preece J."/>
            <person name="Michelmore R."/>
        </authorList>
    </citation>
    <scope>NUCLEOTIDE SEQUENCE [LARGE SCALE GENOMIC DNA]</scope>
</reference>